<reference evidence="1" key="1">
    <citation type="submission" date="2022-06" db="EMBL/GenBank/DDBJ databases">
        <title>New cyanobacteria of genus Symplocastrum in benthos of Lake Baikal.</title>
        <authorList>
            <person name="Sorokovikova E."/>
            <person name="Tikhonova I."/>
            <person name="Krasnopeev A."/>
            <person name="Evseev P."/>
            <person name="Gladkikh A."/>
            <person name="Belykh O."/>
        </authorList>
    </citation>
    <scope>NUCLEOTIDE SEQUENCE</scope>
    <source>
        <strain evidence="1">BBK-W-15</strain>
    </source>
</reference>
<comment type="caution">
    <text evidence="1">The sequence shown here is derived from an EMBL/GenBank/DDBJ whole genome shotgun (WGS) entry which is preliminary data.</text>
</comment>
<dbReference type="EMBL" id="JAMZMM010000362">
    <property type="protein sequence ID" value="MCP2731616.1"/>
    <property type="molecule type" value="Genomic_DNA"/>
</dbReference>
<organism evidence="1 2">
    <name type="scientific">Limnofasciculus baicalensis BBK-W-15</name>
    <dbReference type="NCBI Taxonomy" id="2699891"/>
    <lineage>
        <taxon>Bacteria</taxon>
        <taxon>Bacillati</taxon>
        <taxon>Cyanobacteriota</taxon>
        <taxon>Cyanophyceae</taxon>
        <taxon>Coleofasciculales</taxon>
        <taxon>Coleofasciculaceae</taxon>
        <taxon>Limnofasciculus</taxon>
        <taxon>Limnofasciculus baicalensis</taxon>
    </lineage>
</organism>
<keyword evidence="2" id="KW-1185">Reference proteome</keyword>
<proteinExistence type="predicted"/>
<evidence type="ECO:0000313" key="2">
    <source>
        <dbReference type="Proteomes" id="UP001204953"/>
    </source>
</evidence>
<name>A0AAE3GXH4_9CYAN</name>
<evidence type="ECO:0000313" key="1">
    <source>
        <dbReference type="EMBL" id="MCP2731616.1"/>
    </source>
</evidence>
<dbReference type="AlphaFoldDB" id="A0AAE3GXH4"/>
<sequence>MRRTNQPLRLQLNHYRSYISISYEDMEVGFCTPEFAAKIVETFNEYEKLHEENEAVYKAFKMACMDLIKQSGGNVNQLNKRMKHYMESAKRPEHGTRAIAFLLRERQQELDVSNREFVRFCYSYKLSPQELKDIFDGNDVGDSQLKSLSRILGKSVEELTEIRDGFSDSEMNSLARILGTSNEELAQLFK</sequence>
<dbReference type="RefSeq" id="WP_254014351.1">
    <property type="nucleotide sequence ID" value="NZ_JAMZMM010000362.1"/>
</dbReference>
<accession>A0AAE3GXH4</accession>
<gene>
    <name evidence="1" type="ORF">NJ959_24620</name>
</gene>
<protein>
    <submittedName>
        <fullName evidence="1">Uncharacterized protein</fullName>
    </submittedName>
</protein>
<dbReference type="Proteomes" id="UP001204953">
    <property type="component" value="Unassembled WGS sequence"/>
</dbReference>